<organism evidence="3 4">
    <name type="scientific">Cuscuta campestris</name>
    <dbReference type="NCBI Taxonomy" id="132261"/>
    <lineage>
        <taxon>Eukaryota</taxon>
        <taxon>Viridiplantae</taxon>
        <taxon>Streptophyta</taxon>
        <taxon>Embryophyta</taxon>
        <taxon>Tracheophyta</taxon>
        <taxon>Spermatophyta</taxon>
        <taxon>Magnoliopsida</taxon>
        <taxon>eudicotyledons</taxon>
        <taxon>Gunneridae</taxon>
        <taxon>Pentapetalae</taxon>
        <taxon>asterids</taxon>
        <taxon>lamiids</taxon>
        <taxon>Solanales</taxon>
        <taxon>Convolvulaceae</taxon>
        <taxon>Cuscuteae</taxon>
        <taxon>Cuscuta</taxon>
        <taxon>Cuscuta subgen. Grammica</taxon>
        <taxon>Cuscuta sect. Cleistogrammica</taxon>
    </lineage>
</organism>
<gene>
    <name evidence="3" type="ORF">CCAM_LOCUS12899</name>
</gene>
<dbReference type="Proteomes" id="UP000595140">
    <property type="component" value="Unassembled WGS sequence"/>
</dbReference>
<dbReference type="InterPro" id="IPR013766">
    <property type="entry name" value="Thioredoxin_domain"/>
</dbReference>
<dbReference type="OrthoDB" id="2121326at2759"/>
<dbReference type="PROSITE" id="PS51352">
    <property type="entry name" value="THIOREDOXIN_2"/>
    <property type="match status" value="1"/>
</dbReference>
<evidence type="ECO:0000313" key="4">
    <source>
        <dbReference type="Proteomes" id="UP000595140"/>
    </source>
</evidence>
<evidence type="ECO:0000313" key="3">
    <source>
        <dbReference type="EMBL" id="VFQ71123.1"/>
    </source>
</evidence>
<dbReference type="EMBL" id="OOIL02001001">
    <property type="protein sequence ID" value="VFQ71123.1"/>
    <property type="molecule type" value="Genomic_DNA"/>
</dbReference>
<dbReference type="AlphaFoldDB" id="A0A484L479"/>
<keyword evidence="4" id="KW-1185">Reference proteome</keyword>
<evidence type="ECO:0000259" key="2">
    <source>
        <dbReference type="PROSITE" id="PS51352"/>
    </source>
</evidence>
<feature type="coiled-coil region" evidence="1">
    <location>
        <begin position="123"/>
        <end position="150"/>
    </location>
</feature>
<dbReference type="Gene3D" id="3.40.30.10">
    <property type="entry name" value="Glutaredoxin"/>
    <property type="match status" value="1"/>
</dbReference>
<sequence>MNKDGSYRTRDQLTSEWSHINRKVRKFIRVYEECARSWRSGTNDADVLRLATAWYQDDGHQGKVPIDLWRILSRSPKWQQLNNSDAGSSKKRSFVDTEVEFWSRNDDDDDDDSCCNVDFSGGNVNLITSIECWERKIEEARKDNKTVIANFSASWCSPCKTIAPFYCELSNKQPSLMFLVVDVDELSDLSSSWDVKATPTFFFIRDGKQFDVLLGANKAELQNKITAIVDSQTPCHT</sequence>
<dbReference type="PANTHER" id="PTHR10438:SF434">
    <property type="entry name" value="THIOREDOXIN H9"/>
    <property type="match status" value="1"/>
</dbReference>
<evidence type="ECO:0000256" key="1">
    <source>
        <dbReference type="SAM" id="Coils"/>
    </source>
</evidence>
<dbReference type="CDD" id="cd02947">
    <property type="entry name" value="TRX_family"/>
    <property type="match status" value="1"/>
</dbReference>
<dbReference type="PANTHER" id="PTHR10438">
    <property type="entry name" value="THIOREDOXIN"/>
    <property type="match status" value="1"/>
</dbReference>
<feature type="domain" description="Thioredoxin" evidence="2">
    <location>
        <begin position="69"/>
        <end position="230"/>
    </location>
</feature>
<dbReference type="SUPFAM" id="SSF52833">
    <property type="entry name" value="Thioredoxin-like"/>
    <property type="match status" value="1"/>
</dbReference>
<name>A0A484L479_9ASTE</name>
<keyword evidence="1" id="KW-0175">Coiled coil</keyword>
<reference evidence="3 4" key="1">
    <citation type="submission" date="2018-04" db="EMBL/GenBank/DDBJ databases">
        <authorList>
            <person name="Vogel A."/>
        </authorList>
    </citation>
    <scope>NUCLEOTIDE SEQUENCE [LARGE SCALE GENOMIC DNA]</scope>
</reference>
<accession>A0A484L479</accession>
<dbReference type="InterPro" id="IPR036249">
    <property type="entry name" value="Thioredoxin-like_sf"/>
</dbReference>
<proteinExistence type="predicted"/>
<dbReference type="InterPro" id="IPR050620">
    <property type="entry name" value="Thioredoxin_H-type-like"/>
</dbReference>
<dbReference type="Pfam" id="PF00085">
    <property type="entry name" value="Thioredoxin"/>
    <property type="match status" value="1"/>
</dbReference>
<protein>
    <recommendedName>
        <fullName evidence="2">Thioredoxin domain-containing protein</fullName>
    </recommendedName>
</protein>